<sequence length="302" mass="34014">MEQILQTKLFFSLLNQPVQGSVTCPIVHTLVSQGTDQACTSGQKRGSQLQSPLQLGEEAGSAAVDFTVQTLSVRIGRSLTRGSCSACCDRGRRCQQHVPNQVLRNFSDSFYWNSPVPALLARKASAMLLMYPCLLAAKIGCRLGRYGCCSKCHVAATELESQVRSPSLSRSLAESLEELEERHVHAGRYRVISLPIRLTWYTTLVPHWQLLSTLLSRRTVVTRNTRTENGPGLRTTHLRRSTHCVRPTRTLRGTAVYRFACFLALYPPFIGLEYELNRIQRWFLKYLVYKGGNPEILPSPRF</sequence>
<accession>A0A6H5HCM4</accession>
<proteinExistence type="predicted"/>
<dbReference type="AlphaFoldDB" id="A0A6H5HCM4"/>
<reference evidence="1 2" key="1">
    <citation type="submission" date="2020-02" db="EMBL/GenBank/DDBJ databases">
        <authorList>
            <person name="Ferguson B K."/>
        </authorList>
    </citation>
    <scope>NUCLEOTIDE SEQUENCE [LARGE SCALE GENOMIC DNA]</scope>
</reference>
<dbReference type="Proteomes" id="UP000479000">
    <property type="component" value="Unassembled WGS sequence"/>
</dbReference>
<dbReference type="EMBL" id="CADCXU010027034">
    <property type="protein sequence ID" value="CAB0013883.1"/>
    <property type="molecule type" value="Genomic_DNA"/>
</dbReference>
<evidence type="ECO:0000313" key="1">
    <source>
        <dbReference type="EMBL" id="CAB0013883.1"/>
    </source>
</evidence>
<protein>
    <submittedName>
        <fullName evidence="1">Uncharacterized protein</fullName>
    </submittedName>
</protein>
<keyword evidence="2" id="KW-1185">Reference proteome</keyword>
<evidence type="ECO:0000313" key="2">
    <source>
        <dbReference type="Proteomes" id="UP000479000"/>
    </source>
</evidence>
<name>A0A6H5HCM4_9HEMI</name>
<organism evidence="1 2">
    <name type="scientific">Nesidiocoris tenuis</name>
    <dbReference type="NCBI Taxonomy" id="355587"/>
    <lineage>
        <taxon>Eukaryota</taxon>
        <taxon>Metazoa</taxon>
        <taxon>Ecdysozoa</taxon>
        <taxon>Arthropoda</taxon>
        <taxon>Hexapoda</taxon>
        <taxon>Insecta</taxon>
        <taxon>Pterygota</taxon>
        <taxon>Neoptera</taxon>
        <taxon>Paraneoptera</taxon>
        <taxon>Hemiptera</taxon>
        <taxon>Heteroptera</taxon>
        <taxon>Panheteroptera</taxon>
        <taxon>Cimicomorpha</taxon>
        <taxon>Miridae</taxon>
        <taxon>Dicyphina</taxon>
        <taxon>Nesidiocoris</taxon>
    </lineage>
</organism>
<gene>
    <name evidence="1" type="ORF">NTEN_LOCUS18428</name>
</gene>